<dbReference type="Pfam" id="PF10494">
    <property type="entry name" value="Stk19"/>
    <property type="match status" value="1"/>
</dbReference>
<reference evidence="4" key="1">
    <citation type="submission" date="2016-05" db="EMBL/GenBank/DDBJ databases">
        <title>Comparative genomics of biotechnologically important yeasts.</title>
        <authorList>
            <consortium name="DOE Joint Genome Institute"/>
            <person name="Riley R."/>
            <person name="Haridas S."/>
            <person name="Wolfe K.H."/>
            <person name="Lopes M.R."/>
            <person name="Hittinger C.T."/>
            <person name="Goker M."/>
            <person name="Salamov A."/>
            <person name="Wisecaver J."/>
            <person name="Long T.M."/>
            <person name="Aerts A.L."/>
            <person name="Barry K."/>
            <person name="Choi C."/>
            <person name="Clum A."/>
            <person name="Coughlan A.Y."/>
            <person name="Deshpande S."/>
            <person name="Douglass A.P."/>
            <person name="Hanson S.J."/>
            <person name="Klenk H.-P."/>
            <person name="Labutti K."/>
            <person name="Lapidus A."/>
            <person name="Lindquist E."/>
            <person name="Lipzen A."/>
            <person name="Meier-Kolthoff J.P."/>
            <person name="Ohm R.A."/>
            <person name="Otillar R.P."/>
            <person name="Pangilinan J."/>
            <person name="Peng Y."/>
            <person name="Rokas A."/>
            <person name="Rosa C.A."/>
            <person name="Scheuner C."/>
            <person name="Sibirny A.A."/>
            <person name="Slot J.C."/>
            <person name="Stielow J.B."/>
            <person name="Sun H."/>
            <person name="Kurtzman C.P."/>
            <person name="Blackwell M."/>
            <person name="Grigoriev I.V."/>
            <person name="Jeffries T.W."/>
        </authorList>
    </citation>
    <scope>NUCLEOTIDE SEQUENCE [LARGE SCALE GENOMIC DNA]</scope>
    <source>
        <strain evidence="4">NRRL Y-2460</strain>
    </source>
</reference>
<gene>
    <name evidence="3" type="ORF">PACTADRAFT_82152</name>
</gene>
<dbReference type="PANTHER" id="PTHR15243">
    <property type="entry name" value="SERINE/THREONINE-PROTEIN KINASE 19"/>
    <property type="match status" value="1"/>
</dbReference>
<feature type="region of interest" description="Disordered" evidence="2">
    <location>
        <begin position="1"/>
        <end position="57"/>
    </location>
</feature>
<evidence type="ECO:0000256" key="2">
    <source>
        <dbReference type="SAM" id="MobiDB-lite"/>
    </source>
</evidence>
<dbReference type="PANTHER" id="PTHR15243:SF0">
    <property type="entry name" value="SERINE_THREONINE-PROTEIN KINASE 19"/>
    <property type="match status" value="1"/>
</dbReference>
<comment type="similarity">
    <text evidence="1">Belongs to the STK19 family.</text>
</comment>
<name>A0A1E4TPG8_PACTA</name>
<keyword evidence="4" id="KW-1185">Reference proteome</keyword>
<dbReference type="OrthoDB" id="3980126at2759"/>
<feature type="compositionally biased region" description="Polar residues" evidence="2">
    <location>
        <begin position="21"/>
        <end position="36"/>
    </location>
</feature>
<feature type="compositionally biased region" description="Low complexity" evidence="2">
    <location>
        <begin position="8"/>
        <end position="19"/>
    </location>
</feature>
<feature type="compositionally biased region" description="Basic and acidic residues" evidence="2">
    <location>
        <begin position="37"/>
        <end position="57"/>
    </location>
</feature>
<dbReference type="InterPro" id="IPR018865">
    <property type="entry name" value="STK19-like"/>
</dbReference>
<dbReference type="Proteomes" id="UP000094236">
    <property type="component" value="Unassembled WGS sequence"/>
</dbReference>
<dbReference type="AlphaFoldDB" id="A0A1E4TPG8"/>
<evidence type="ECO:0000313" key="3">
    <source>
        <dbReference type="EMBL" id="ODV93641.1"/>
    </source>
</evidence>
<organism evidence="3 4">
    <name type="scientific">Pachysolen tannophilus NRRL Y-2460</name>
    <dbReference type="NCBI Taxonomy" id="669874"/>
    <lineage>
        <taxon>Eukaryota</taxon>
        <taxon>Fungi</taxon>
        <taxon>Dikarya</taxon>
        <taxon>Ascomycota</taxon>
        <taxon>Saccharomycotina</taxon>
        <taxon>Pichiomycetes</taxon>
        <taxon>Pachysolenaceae</taxon>
        <taxon>Pachysolen</taxon>
    </lineage>
</organism>
<evidence type="ECO:0000313" key="4">
    <source>
        <dbReference type="Proteomes" id="UP000094236"/>
    </source>
</evidence>
<protein>
    <submittedName>
        <fullName evidence="3">Uncharacterized protein</fullName>
    </submittedName>
</protein>
<sequence>MSKSIRLTASASSKATPKSIVKSQSNKLTGVSTNSKQKSENLKKDANNGVKKNRDGKSKLKEIDYNVELYPLSSILADEGDEDTLVDIDEDKIIDENEEEVSDINGSGKNSKDPILKAIDMILESRFDNDFPIEKGGITRKSSESIISKRMSFSKVIVKNQLYSVFVNNTTFVDQHIENLIREGELKKLLMNHIEFSDNIIIKLIDYIAVIDDKISFLHKNENSISSSQQEINIIIKSLENFKKYLCDNKLFSIITRNDLHSYDIDDSILMKLGFLTNLNKTDFDDLHISLPNLGNYLRLLKETMRFTYKTISTNNRFNELLESKLAERYNQIKVKWYLYCGLNLKFILSNCVGLGIIEGFNTPVGRGWKLSGKRI</sequence>
<dbReference type="GO" id="GO:0046579">
    <property type="term" value="P:positive regulation of Ras protein signal transduction"/>
    <property type="evidence" value="ECO:0007669"/>
    <property type="project" value="TreeGrafter"/>
</dbReference>
<dbReference type="EMBL" id="KV454017">
    <property type="protein sequence ID" value="ODV93641.1"/>
    <property type="molecule type" value="Genomic_DNA"/>
</dbReference>
<evidence type="ECO:0000256" key="1">
    <source>
        <dbReference type="ARBA" id="ARBA00093458"/>
    </source>
</evidence>
<proteinExistence type="inferred from homology"/>
<accession>A0A1E4TPG8</accession>